<comment type="similarity">
    <text evidence="1 4">Belongs to the EF-Ts family.</text>
</comment>
<proteinExistence type="inferred from homology"/>
<dbReference type="Gene3D" id="1.10.8.10">
    <property type="entry name" value="DNA helicase RuvA subunit, C-terminal domain"/>
    <property type="match status" value="1"/>
</dbReference>
<dbReference type="InterPro" id="IPR014039">
    <property type="entry name" value="Transl_elong_EFTs/EF1B_dimer"/>
</dbReference>
<dbReference type="OrthoDB" id="277235at2759"/>
<dbReference type="Gene3D" id="3.30.479.20">
    <property type="entry name" value="Elongation factor Ts, dimerisation domain"/>
    <property type="match status" value="2"/>
</dbReference>
<evidence type="ECO:0000256" key="4">
    <source>
        <dbReference type="HAMAP-Rule" id="MF_03135"/>
    </source>
</evidence>
<feature type="domain" description="Translation elongation factor EFTs/EF1B dimerisation" evidence="5">
    <location>
        <begin position="127"/>
        <end position="287"/>
    </location>
</feature>
<dbReference type="Proteomes" id="UP000616769">
    <property type="component" value="Unassembled WGS sequence"/>
</dbReference>
<reference evidence="6 7" key="1">
    <citation type="journal article" date="2015" name="Parasit. Vectors">
        <title>Draft genome of the scabies mite.</title>
        <authorList>
            <person name="Rider S.D.Jr."/>
            <person name="Morgan M.S."/>
            <person name="Arlian L.G."/>
        </authorList>
    </citation>
    <scope>NUCLEOTIDE SEQUENCE [LARGE SCALE GENOMIC DNA]</scope>
    <source>
        <strain evidence="6">Arlian Lab</strain>
    </source>
</reference>
<dbReference type="Pfam" id="PF00889">
    <property type="entry name" value="EF_TS"/>
    <property type="match status" value="1"/>
</dbReference>
<dbReference type="GO" id="GO:0005739">
    <property type="term" value="C:mitochondrion"/>
    <property type="evidence" value="ECO:0007669"/>
    <property type="project" value="UniProtKB-SubCell"/>
</dbReference>
<dbReference type="Pfam" id="PF25025">
    <property type="entry name" value="EF-Ts_N"/>
    <property type="match status" value="1"/>
</dbReference>
<dbReference type="CDD" id="cd14275">
    <property type="entry name" value="UBA_EF-Ts"/>
    <property type="match status" value="1"/>
</dbReference>
<dbReference type="InterPro" id="IPR018101">
    <property type="entry name" value="Transl_elong_Ts_CS"/>
</dbReference>
<keyword evidence="2 4" id="KW-0251">Elongation factor</keyword>
<sequence>MSNLKSFYRLSLSPFHNYLMQTEFTRVCDSRSILSNIKTSLFDYRLRFLSSPSSSSTLSTLRKKTGYAFVLCRKALEQNDNDLNKAEKWLRAEALKQGWEKAEQIKSRTTGQGLIGIYTDPTLQKSTIIEVKCETDFVAKNQNFVSLVTDLAKLSAQIDTEKTEASVEKIVINDEQKLNEISGNRLVESINKLGENIRFLRACIIKTNQIDIRLLPYAHAVASKIESNDINVQLGKYGTIIAVRPKNQIEQSKNDLESNEVSYDIQELGARLGQHIIGLSPKSVLREDDTGEKLPDDINGDEEPTDLLRQKFLLNEDITVKQFVDNSNVEI</sequence>
<dbReference type="InterPro" id="IPR036402">
    <property type="entry name" value="EF-Ts_dimer_sf"/>
</dbReference>
<dbReference type="VEuPathDB" id="VectorBase:SSCA007714"/>
<dbReference type="InterPro" id="IPR009060">
    <property type="entry name" value="UBA-like_sf"/>
</dbReference>
<comment type="subcellular location">
    <subcellularLocation>
        <location evidence="4">Mitochondrion</location>
    </subcellularLocation>
</comment>
<evidence type="ECO:0000256" key="3">
    <source>
        <dbReference type="ARBA" id="ARBA00022917"/>
    </source>
</evidence>
<dbReference type="HAMAP" id="MF_00050">
    <property type="entry name" value="EF_Ts"/>
    <property type="match status" value="1"/>
</dbReference>
<dbReference type="PROSITE" id="PS01127">
    <property type="entry name" value="EF_TS_2"/>
    <property type="match status" value="1"/>
</dbReference>
<dbReference type="InterPro" id="IPR001816">
    <property type="entry name" value="Transl_elong_EFTs/EF1B"/>
</dbReference>
<keyword evidence="4" id="KW-0496">Mitochondrion</keyword>
<evidence type="ECO:0000256" key="1">
    <source>
        <dbReference type="ARBA" id="ARBA00005532"/>
    </source>
</evidence>
<comment type="caution">
    <text evidence="6">The sequence shown here is derived from an EMBL/GenBank/DDBJ whole genome shotgun (WGS) entry which is preliminary data.</text>
</comment>
<dbReference type="SUPFAM" id="SSF46934">
    <property type="entry name" value="UBA-like"/>
    <property type="match status" value="1"/>
</dbReference>
<accession>A0A132A8G7</accession>
<dbReference type="GO" id="GO:0003746">
    <property type="term" value="F:translation elongation factor activity"/>
    <property type="evidence" value="ECO:0007669"/>
    <property type="project" value="UniProtKB-UniRule"/>
</dbReference>
<dbReference type="AlphaFoldDB" id="A0A132A8G7"/>
<dbReference type="EMBL" id="JXLN01011055">
    <property type="protein sequence ID" value="KPM06710.1"/>
    <property type="molecule type" value="Genomic_DNA"/>
</dbReference>
<evidence type="ECO:0000313" key="6">
    <source>
        <dbReference type="EMBL" id="KPM06710.1"/>
    </source>
</evidence>
<evidence type="ECO:0000256" key="2">
    <source>
        <dbReference type="ARBA" id="ARBA00022768"/>
    </source>
</evidence>
<gene>
    <name evidence="6" type="ORF">QR98_0051880</name>
</gene>
<dbReference type="SUPFAM" id="SSF54713">
    <property type="entry name" value="Elongation factor Ts (EF-Ts), dimerisation domain"/>
    <property type="match status" value="1"/>
</dbReference>
<dbReference type="GO" id="GO:0070125">
    <property type="term" value="P:mitochondrial translational elongation"/>
    <property type="evidence" value="ECO:0007669"/>
    <property type="project" value="TreeGrafter"/>
</dbReference>
<dbReference type="PANTHER" id="PTHR11741:SF0">
    <property type="entry name" value="ELONGATION FACTOR TS, MITOCHONDRIAL"/>
    <property type="match status" value="1"/>
</dbReference>
<dbReference type="PANTHER" id="PTHR11741">
    <property type="entry name" value="ELONGATION FACTOR TS"/>
    <property type="match status" value="1"/>
</dbReference>
<organism evidence="6 7">
    <name type="scientific">Sarcoptes scabiei</name>
    <name type="common">Itch mite</name>
    <name type="synonym">Acarus scabiei</name>
    <dbReference type="NCBI Taxonomy" id="52283"/>
    <lineage>
        <taxon>Eukaryota</taxon>
        <taxon>Metazoa</taxon>
        <taxon>Ecdysozoa</taxon>
        <taxon>Arthropoda</taxon>
        <taxon>Chelicerata</taxon>
        <taxon>Arachnida</taxon>
        <taxon>Acari</taxon>
        <taxon>Acariformes</taxon>
        <taxon>Sarcoptiformes</taxon>
        <taxon>Astigmata</taxon>
        <taxon>Psoroptidia</taxon>
        <taxon>Sarcoptoidea</taxon>
        <taxon>Sarcoptidae</taxon>
        <taxon>Sarcoptinae</taxon>
        <taxon>Sarcoptes</taxon>
    </lineage>
</organism>
<evidence type="ECO:0000259" key="5">
    <source>
        <dbReference type="Pfam" id="PF00889"/>
    </source>
</evidence>
<protein>
    <recommendedName>
        <fullName evidence="4">Elongation factor Ts, mitochondrial</fullName>
        <shortName evidence="4">EF-Ts</shortName>
        <shortName evidence="4">EF-TsMt</shortName>
    </recommendedName>
</protein>
<name>A0A132A8G7_SARSC</name>
<evidence type="ECO:0000313" key="7">
    <source>
        <dbReference type="Proteomes" id="UP000616769"/>
    </source>
</evidence>
<keyword evidence="3 4" id="KW-0648">Protein biosynthesis</keyword>
<comment type="function">
    <text evidence="4">Associates with the EF-Tu.GDP complex and induces the exchange of GDP to GTP. It remains bound to the aminoacyl-tRNA.EF-Tu.GTP complex up to the GTP hydrolysis stage on the ribosome.</text>
</comment>